<dbReference type="AlphaFoldDB" id="A0A1H1PXZ5"/>
<name>A0A1H1PXZ5_9MICO</name>
<evidence type="ECO:0000256" key="8">
    <source>
        <dbReference type="SAM" id="Phobius"/>
    </source>
</evidence>
<evidence type="ECO:0000256" key="7">
    <source>
        <dbReference type="SAM" id="MobiDB-lite"/>
    </source>
</evidence>
<dbReference type="Proteomes" id="UP000199649">
    <property type="component" value="Chromosome I"/>
</dbReference>
<dbReference type="PANTHER" id="PTHR21016">
    <property type="entry name" value="BETA-AMYLOID BINDING PROTEIN-RELATED"/>
    <property type="match status" value="1"/>
</dbReference>
<evidence type="ECO:0000313" key="10">
    <source>
        <dbReference type="EMBL" id="SDS16241.1"/>
    </source>
</evidence>
<feature type="region of interest" description="Disordered" evidence="7">
    <location>
        <begin position="1"/>
        <end position="30"/>
    </location>
</feature>
<proteinExistence type="predicted"/>
<protein>
    <submittedName>
        <fullName evidence="10">TM2 domain-containing protein</fullName>
    </submittedName>
</protein>
<dbReference type="EMBL" id="LT629734">
    <property type="protein sequence ID" value="SDS16241.1"/>
    <property type="molecule type" value="Genomic_DNA"/>
</dbReference>
<keyword evidence="4 8" id="KW-1133">Transmembrane helix</keyword>
<feature type="domain" description="TM2" evidence="9">
    <location>
        <begin position="64"/>
        <end position="111"/>
    </location>
</feature>
<feature type="transmembrane region" description="Helical" evidence="8">
    <location>
        <begin position="135"/>
        <end position="157"/>
    </location>
</feature>
<feature type="transmembrane region" description="Helical" evidence="8">
    <location>
        <begin position="92"/>
        <end position="115"/>
    </location>
</feature>
<keyword evidence="5 8" id="KW-0472">Membrane</keyword>
<accession>A0A1H1PXZ5</accession>
<feature type="compositionally biased region" description="Low complexity" evidence="7">
    <location>
        <begin position="12"/>
        <end position="30"/>
    </location>
</feature>
<evidence type="ECO:0000313" key="11">
    <source>
        <dbReference type="Proteomes" id="UP000199649"/>
    </source>
</evidence>
<keyword evidence="2 8" id="KW-0812">Transmembrane</keyword>
<feature type="region of interest" description="Disordered" evidence="7">
    <location>
        <begin position="173"/>
        <end position="207"/>
    </location>
</feature>
<keyword evidence="6" id="KW-0325">Glycoprotein</keyword>
<dbReference type="PANTHER" id="PTHR21016:SF4">
    <property type="entry name" value="TM2 DOMAIN-CONTAINING PROTEIN 2"/>
    <property type="match status" value="1"/>
</dbReference>
<dbReference type="InterPro" id="IPR050932">
    <property type="entry name" value="TM2D1-3-like"/>
</dbReference>
<dbReference type="Pfam" id="PF05154">
    <property type="entry name" value="TM2"/>
    <property type="match status" value="1"/>
</dbReference>
<dbReference type="RefSeq" id="WP_092666600.1">
    <property type="nucleotide sequence ID" value="NZ_LT629734.1"/>
</dbReference>
<keyword evidence="3" id="KW-0732">Signal</keyword>
<evidence type="ECO:0000259" key="9">
    <source>
        <dbReference type="Pfam" id="PF05154"/>
    </source>
</evidence>
<gene>
    <name evidence="10" type="ORF">SAMN04489719_1682</name>
</gene>
<evidence type="ECO:0000256" key="5">
    <source>
        <dbReference type="ARBA" id="ARBA00023136"/>
    </source>
</evidence>
<evidence type="ECO:0000256" key="1">
    <source>
        <dbReference type="ARBA" id="ARBA00004141"/>
    </source>
</evidence>
<dbReference type="GO" id="GO:0016020">
    <property type="term" value="C:membrane"/>
    <property type="evidence" value="ECO:0007669"/>
    <property type="project" value="UniProtKB-SubCell"/>
</dbReference>
<evidence type="ECO:0000256" key="6">
    <source>
        <dbReference type="ARBA" id="ARBA00023180"/>
    </source>
</evidence>
<feature type="compositionally biased region" description="Acidic residues" evidence="7">
    <location>
        <begin position="178"/>
        <end position="194"/>
    </location>
</feature>
<feature type="compositionally biased region" description="Polar residues" evidence="7">
    <location>
        <begin position="1"/>
        <end position="11"/>
    </location>
</feature>
<evidence type="ECO:0000256" key="4">
    <source>
        <dbReference type="ARBA" id="ARBA00022989"/>
    </source>
</evidence>
<keyword evidence="11" id="KW-1185">Reference proteome</keyword>
<evidence type="ECO:0000256" key="3">
    <source>
        <dbReference type="ARBA" id="ARBA00022729"/>
    </source>
</evidence>
<organism evidence="10 11">
    <name type="scientific">Agrococcus carbonis</name>
    <dbReference type="NCBI Taxonomy" id="684552"/>
    <lineage>
        <taxon>Bacteria</taxon>
        <taxon>Bacillati</taxon>
        <taxon>Actinomycetota</taxon>
        <taxon>Actinomycetes</taxon>
        <taxon>Micrococcales</taxon>
        <taxon>Microbacteriaceae</taxon>
        <taxon>Agrococcus</taxon>
    </lineage>
</organism>
<dbReference type="STRING" id="684552.SAMN04489719_1682"/>
<sequence length="389" mass="39165">MSYTNPSQGSDPAQAGGAMPQQPAPQYAAPGYAPAAHAPTATYPAAPGYASAPNAFGGPQAPLKSFVATWLFAMLLGALGVDRFYLGKVGTGIAKLLTFGGLGIWALVDLIITLVGKQTDKLGRPLEGYDRHKKVAWIVTAVWVVLGIILGAVNGAAAGSRVPLAVPAVSQPAPEPAAEVEDEPAEEAPAEEPAAEPAAPVEEPADDAASWAADTFGTFEAVTHQGSGDSVIELPAATAMVTASHNGSSNFAVIVLDSANEPTGDLLVNTIGGYGGTAAYGLNSFGEGVRLQVTADGAWELTIAPIASAPELAANGTGDAVFLYGGDAGAAAMTHDGGSNFAVIEHNDDLFSMGLLVNEIGTYSGTVPLGAGPSVITVTADGGWTISVQ</sequence>
<dbReference type="OrthoDB" id="2004788at2"/>
<dbReference type="InterPro" id="IPR007829">
    <property type="entry name" value="TM2"/>
</dbReference>
<evidence type="ECO:0000256" key="2">
    <source>
        <dbReference type="ARBA" id="ARBA00022692"/>
    </source>
</evidence>
<comment type="subcellular location">
    <subcellularLocation>
        <location evidence="1">Membrane</location>
        <topology evidence="1">Multi-pass membrane protein</topology>
    </subcellularLocation>
</comment>
<reference evidence="11" key="1">
    <citation type="submission" date="2016-10" db="EMBL/GenBank/DDBJ databases">
        <authorList>
            <person name="Varghese N."/>
            <person name="Submissions S."/>
        </authorList>
    </citation>
    <scope>NUCLEOTIDE SEQUENCE [LARGE SCALE GENOMIC DNA]</scope>
    <source>
        <strain evidence="11">DSM 22965</strain>
    </source>
</reference>
<feature type="transmembrane region" description="Helical" evidence="8">
    <location>
        <begin position="66"/>
        <end position="86"/>
    </location>
</feature>